<reference evidence="2" key="1">
    <citation type="journal article" date="2020" name="mSystems">
        <title>Genome- and Community-Level Interaction Insights into Carbon Utilization and Element Cycling Functions of Hydrothermarchaeota in Hydrothermal Sediment.</title>
        <authorList>
            <person name="Zhou Z."/>
            <person name="Liu Y."/>
            <person name="Xu W."/>
            <person name="Pan J."/>
            <person name="Luo Z.H."/>
            <person name="Li M."/>
        </authorList>
    </citation>
    <scope>NUCLEOTIDE SEQUENCE [LARGE SCALE GENOMIC DNA]</scope>
    <source>
        <strain evidence="2">HyVt-503</strain>
    </source>
</reference>
<dbReference type="InterPro" id="IPR013983">
    <property type="entry name" value="Ald_Fedxn_OxRdtase_N"/>
</dbReference>
<accession>A0A7V2SVE8</accession>
<dbReference type="GO" id="GO:0016625">
    <property type="term" value="F:oxidoreductase activity, acting on the aldehyde or oxo group of donors, iron-sulfur protein as acceptor"/>
    <property type="evidence" value="ECO:0007669"/>
    <property type="project" value="InterPro"/>
</dbReference>
<dbReference type="Pfam" id="PF02730">
    <property type="entry name" value="AFOR_N"/>
    <property type="match status" value="1"/>
</dbReference>
<protein>
    <submittedName>
        <fullName evidence="2">Aldehyde ferredoxin oxidoreductase</fullName>
    </submittedName>
</protein>
<dbReference type="GO" id="GO:0051536">
    <property type="term" value="F:iron-sulfur cluster binding"/>
    <property type="evidence" value="ECO:0007669"/>
    <property type="project" value="InterPro"/>
</dbReference>
<evidence type="ECO:0000259" key="1">
    <source>
        <dbReference type="SMART" id="SM00790"/>
    </source>
</evidence>
<gene>
    <name evidence="2" type="ORF">ENJ63_00960</name>
</gene>
<dbReference type="EMBL" id="DRND01000085">
    <property type="protein sequence ID" value="HFC46433.1"/>
    <property type="molecule type" value="Genomic_DNA"/>
</dbReference>
<dbReference type="AlphaFoldDB" id="A0A7V2SVE8"/>
<organism evidence="2">
    <name type="scientific">Dissulfuribacter thermophilus</name>
    <dbReference type="NCBI Taxonomy" id="1156395"/>
    <lineage>
        <taxon>Bacteria</taxon>
        <taxon>Pseudomonadati</taxon>
        <taxon>Thermodesulfobacteriota</taxon>
        <taxon>Dissulfuribacteria</taxon>
        <taxon>Dissulfuribacterales</taxon>
        <taxon>Dissulfuribacteraceae</taxon>
        <taxon>Dissulfuribacter</taxon>
    </lineage>
</organism>
<dbReference type="PANTHER" id="PTHR30038">
    <property type="entry name" value="ALDEHYDE FERREDOXIN OXIDOREDUCTASE"/>
    <property type="match status" value="1"/>
</dbReference>
<dbReference type="SMART" id="SM00790">
    <property type="entry name" value="AFOR_N"/>
    <property type="match status" value="1"/>
</dbReference>
<dbReference type="PANTHER" id="PTHR30038:SF0">
    <property type="entry name" value="TUNGSTEN-CONTAINING ALDEHYDE FERREDOXIN OXIDOREDUCTASE"/>
    <property type="match status" value="1"/>
</dbReference>
<feature type="domain" description="Aldehyde ferredoxin oxidoreductase N-terminal" evidence="1">
    <location>
        <begin position="8"/>
        <end position="175"/>
    </location>
</feature>
<dbReference type="Gene3D" id="3.60.9.10">
    <property type="entry name" value="Aldehyde ferredoxin oxidoreductase, N-terminal domain"/>
    <property type="match status" value="1"/>
</dbReference>
<sequence>MSSQSDVRVLKVDLSSGEIRRDGLSQEIAKRFIGGRGVGTYYIDSLLSGDVDAFSPENPLVFATGPLTGSSAPTGGRYMVLCKSPLTGLIACSNSGGHFGAELKRAGIDLLCFIGKAKSPTYLLIHNDQVELRDAGHLWGKDTHESTDMILDEVGIAGAKVACIGPAGENLVRFA</sequence>
<feature type="non-terminal residue" evidence="2">
    <location>
        <position position="175"/>
    </location>
</feature>
<dbReference type="InterPro" id="IPR036503">
    <property type="entry name" value="Ald_Fedxn_OxRdtase_N_sf"/>
</dbReference>
<name>A0A7V2SVE8_9BACT</name>
<comment type="caution">
    <text evidence="2">The sequence shown here is derived from an EMBL/GenBank/DDBJ whole genome shotgun (WGS) entry which is preliminary data.</text>
</comment>
<evidence type="ECO:0000313" key="2">
    <source>
        <dbReference type="EMBL" id="HFC46433.1"/>
    </source>
</evidence>
<dbReference type="InterPro" id="IPR051919">
    <property type="entry name" value="W-dependent_AOR"/>
</dbReference>
<dbReference type="Proteomes" id="UP000885797">
    <property type="component" value="Unassembled WGS sequence"/>
</dbReference>
<dbReference type="SUPFAM" id="SSF56228">
    <property type="entry name" value="Aldehyde ferredoxin oxidoreductase, N-terminal domain"/>
    <property type="match status" value="1"/>
</dbReference>
<proteinExistence type="predicted"/>